<dbReference type="EMBL" id="CP003348">
    <property type="protein sequence ID" value="AFL99496.1"/>
    <property type="molecule type" value="Genomic_DNA"/>
</dbReference>
<name>I4A6B2_DESDJ</name>
<dbReference type="HOGENOM" id="CLU_1641035_0_0_9"/>
<feature type="region of interest" description="Disordered" evidence="1">
    <location>
        <begin position="137"/>
        <end position="161"/>
    </location>
</feature>
<dbReference type="eggNOG" id="ENOG50324N9">
    <property type="taxonomic scope" value="Bacteria"/>
</dbReference>
<accession>I4A6B2</accession>
<evidence type="ECO:0000313" key="2">
    <source>
        <dbReference type="EMBL" id="AFL99496.1"/>
    </source>
</evidence>
<dbReference type="KEGG" id="ddh:Desde_1064"/>
<keyword evidence="3" id="KW-1185">Reference proteome</keyword>
<evidence type="ECO:0000256" key="1">
    <source>
        <dbReference type="SAM" id="MobiDB-lite"/>
    </source>
</evidence>
<reference evidence="2 3" key="2">
    <citation type="journal article" date="2015" name="J. Bacteriol.">
        <title>Genomic, proteomic, and biochemical analysis of the organohalide respiratory pathway in Desulfitobacterium dehalogenans.</title>
        <authorList>
            <person name="Kruse T."/>
            <person name="van de Pas B.A."/>
            <person name="Atteia A."/>
            <person name="Krab K."/>
            <person name="Hagen W.R."/>
            <person name="Goodwin L."/>
            <person name="Chain P."/>
            <person name="Boeren S."/>
            <person name="Maphosa F."/>
            <person name="Schraa G."/>
            <person name="de Vos W.M."/>
            <person name="van der Oost J."/>
            <person name="Smidt H."/>
            <person name="Stams A.J."/>
        </authorList>
    </citation>
    <scope>NUCLEOTIDE SEQUENCE [LARGE SCALE GENOMIC DNA]</scope>
    <source>
        <strain evidence="3">ATCC 51507 / DSM 9161 / JW/IU-DC1</strain>
    </source>
</reference>
<proteinExistence type="predicted"/>
<gene>
    <name evidence="2" type="ordered locus">Desde_1064</name>
</gene>
<reference evidence="3" key="1">
    <citation type="submission" date="2012-06" db="EMBL/GenBank/DDBJ databases">
        <title>Complete sequence of Desulfitobacterium dehalogenans ATCC 51507.</title>
        <authorList>
            <person name="Lucas S."/>
            <person name="Han J."/>
            <person name="Lapidus A."/>
            <person name="Cheng J.-F."/>
            <person name="Goodwin L."/>
            <person name="Pitluck S."/>
            <person name="Peters L."/>
            <person name="Ovchinnikova G."/>
            <person name="Teshima H."/>
            <person name="Detter J.C."/>
            <person name="Han C."/>
            <person name="Tapia R."/>
            <person name="Land M."/>
            <person name="Hauser L."/>
            <person name="Kyrpides N."/>
            <person name="Ivanova N."/>
            <person name="Pagani I."/>
            <person name="Kruse T."/>
            <person name="de Vos W.M."/>
            <person name="Smidt H."/>
            <person name="Woyke T."/>
        </authorList>
    </citation>
    <scope>NUCLEOTIDE SEQUENCE [LARGE SCALE GENOMIC DNA]</scope>
    <source>
        <strain evidence="3">ATCC 51507 / DSM 9161 / JW/IU-DC1</strain>
    </source>
</reference>
<dbReference type="Proteomes" id="UP000006053">
    <property type="component" value="Chromosome"/>
</dbReference>
<feature type="compositionally biased region" description="Basic and acidic residues" evidence="1">
    <location>
        <begin position="152"/>
        <end position="161"/>
    </location>
</feature>
<protein>
    <submittedName>
        <fullName evidence="2">Uncharacterized protein</fullName>
    </submittedName>
</protein>
<evidence type="ECO:0000313" key="3">
    <source>
        <dbReference type="Proteomes" id="UP000006053"/>
    </source>
</evidence>
<sequence length="161" mass="18668">MEMIESEGQSSKIASISFTSPEDDFEEAKRIYGSIDPRKDMSVDHQYWEDILWNAWHFTKPLYYILHGIRCGGGGLTLTKNSFRLLPGEWAEQEWDEIKQKYLDPMRDKLVSILKLTRAGKVTEEQLPDGLFEQVRQGTEQDNRTGAMPAPIKEEQGRLFR</sequence>
<dbReference type="STRING" id="756499.Desde_1064"/>
<organism evidence="2 3">
    <name type="scientific">Desulfitobacterium dehalogenans (strain ATCC 51507 / DSM 9161 / JW/IU-DC1)</name>
    <dbReference type="NCBI Taxonomy" id="756499"/>
    <lineage>
        <taxon>Bacteria</taxon>
        <taxon>Bacillati</taxon>
        <taxon>Bacillota</taxon>
        <taxon>Clostridia</taxon>
        <taxon>Eubacteriales</taxon>
        <taxon>Desulfitobacteriaceae</taxon>
        <taxon>Desulfitobacterium</taxon>
    </lineage>
</organism>
<dbReference type="AlphaFoldDB" id="I4A6B2"/>